<evidence type="ECO:0000313" key="2">
    <source>
        <dbReference type="Proteomes" id="UP000297739"/>
    </source>
</evidence>
<organism evidence="1 2">
    <name type="scientific">Hymenobacter elongatus</name>
    <dbReference type="NCBI Taxonomy" id="877208"/>
    <lineage>
        <taxon>Bacteria</taxon>
        <taxon>Pseudomonadati</taxon>
        <taxon>Bacteroidota</taxon>
        <taxon>Cytophagia</taxon>
        <taxon>Cytophagales</taxon>
        <taxon>Hymenobacteraceae</taxon>
        <taxon>Hymenobacter</taxon>
    </lineage>
</organism>
<sequence length="195" mass="21111">MTFVFVWAIGAVSLWGNSPAAPEKTHVQPMPQSVAQPAPSFWQPVGAVQAKRLGRPRLQPRHYRVVRLNVAGLKKALATATSIGATGATGAGLVLLLPLPDGSLVGYRMRPTQVMAPELAAKYPELQTYAGQEIGNTANDVRLELTPAGLRAMLIRNGRTFFIEPYRSADTQHYLCFAKDSLPAGSKKGFETLEK</sequence>
<evidence type="ECO:0000313" key="1">
    <source>
        <dbReference type="EMBL" id="TGE15588.1"/>
    </source>
</evidence>
<dbReference type="EMBL" id="SRLD01000022">
    <property type="protein sequence ID" value="TGE15588.1"/>
    <property type="molecule type" value="Genomic_DNA"/>
</dbReference>
<dbReference type="AlphaFoldDB" id="A0A4Z0PJA7"/>
<reference evidence="1 2" key="1">
    <citation type="submission" date="2019-04" db="EMBL/GenBank/DDBJ databases">
        <authorList>
            <person name="Feng G."/>
            <person name="Zhang J."/>
            <person name="Zhu H."/>
        </authorList>
    </citation>
    <scope>NUCLEOTIDE SEQUENCE [LARGE SCALE GENOMIC DNA]</scope>
    <source>
        <strain evidence="1 2">JCM 17223</strain>
    </source>
</reference>
<proteinExistence type="predicted"/>
<protein>
    <submittedName>
        <fullName evidence="1">Uncharacterized protein</fullName>
    </submittedName>
</protein>
<name>A0A4Z0PJA7_9BACT</name>
<accession>A0A4Z0PJA7</accession>
<gene>
    <name evidence="1" type="ORF">E5J99_12380</name>
</gene>
<keyword evidence="2" id="KW-1185">Reference proteome</keyword>
<dbReference type="OrthoDB" id="1255371at2"/>
<dbReference type="RefSeq" id="WP_135498120.1">
    <property type="nucleotide sequence ID" value="NZ_SRLD01000022.1"/>
</dbReference>
<comment type="caution">
    <text evidence="1">The sequence shown here is derived from an EMBL/GenBank/DDBJ whole genome shotgun (WGS) entry which is preliminary data.</text>
</comment>
<dbReference type="Proteomes" id="UP000297739">
    <property type="component" value="Unassembled WGS sequence"/>
</dbReference>